<dbReference type="Proteomes" id="UP000252694">
    <property type="component" value="Unassembled WGS sequence"/>
</dbReference>
<evidence type="ECO:0000313" key="2">
    <source>
        <dbReference type="Proteomes" id="UP000252694"/>
    </source>
</evidence>
<dbReference type="EMBL" id="UFMQ01000019">
    <property type="protein sequence ID" value="SST28606.1"/>
    <property type="molecule type" value="Genomic_DNA"/>
</dbReference>
<protein>
    <submittedName>
        <fullName evidence="1">Uncharacterized protein</fullName>
    </submittedName>
</protein>
<dbReference type="RefSeq" id="WP_228160826.1">
    <property type="nucleotide sequence ID" value="NZ_JANKKA010000044.1"/>
</dbReference>
<reference evidence="1 2" key="1">
    <citation type="submission" date="2018-07" db="EMBL/GenBank/DDBJ databases">
        <authorList>
            <consortium name="Pathogen Informatics"/>
        </authorList>
    </citation>
    <scope>NUCLEOTIDE SEQUENCE [LARGE SCALE GENOMIC DNA]</scope>
    <source>
        <strain evidence="1 2">4300STDY7045823</strain>
    </source>
</reference>
<sequence length="318" mass="37055">MDIYTVIRVSKKLFDHGYVVIPEHKVDFKSALLLLNEQTVDDRFLISKDIVGAEIRGNFALIEKEGKFQLFTKGIDYFCLNVEPEKSSTDPKPEKEVKKSKVVLKNRYLYKSGVKKIGELDTYKKRSVKITNVGKPFVLKQKLHDVPDWLFEKLKDQDVCWIYFEYAEEQLSEAPIETAPINLKSDIESCVKYFKLHGEKTRKKPIINAEAPGNVNLFRYCDLRRIDQELKVLFVCSENYLWLLEQNRQDPLPNIKLNNISFGGWIIPKTTNQDMLNKLIMLDKELKTNPDAYLLSVRVKYSRTITIVMLLIKLLKSK</sequence>
<dbReference type="AlphaFoldDB" id="A0A333W0B3"/>
<proteinExistence type="predicted"/>
<accession>A0A333W0B3</accession>
<organism evidence="1 2">
    <name type="scientific">Acinetobacter baumannii</name>
    <dbReference type="NCBI Taxonomy" id="470"/>
    <lineage>
        <taxon>Bacteria</taxon>
        <taxon>Pseudomonadati</taxon>
        <taxon>Pseudomonadota</taxon>
        <taxon>Gammaproteobacteria</taxon>
        <taxon>Moraxellales</taxon>
        <taxon>Moraxellaceae</taxon>
        <taxon>Acinetobacter</taxon>
        <taxon>Acinetobacter calcoaceticus/baumannii complex</taxon>
    </lineage>
</organism>
<evidence type="ECO:0000313" key="1">
    <source>
        <dbReference type="EMBL" id="SST28606.1"/>
    </source>
</evidence>
<name>A0A333W0B3_ACIBA</name>
<gene>
    <name evidence="1" type="ORF">SAMEA104305318_03155</name>
</gene>